<organism evidence="2">
    <name type="scientific">Fervidobacterium thailandense</name>
    <dbReference type="NCBI Taxonomy" id="1008305"/>
    <lineage>
        <taxon>Bacteria</taxon>
        <taxon>Thermotogati</taxon>
        <taxon>Thermotogota</taxon>
        <taxon>Thermotogae</taxon>
        <taxon>Thermotogales</taxon>
        <taxon>Fervidobacteriaceae</taxon>
        <taxon>Fervidobacterium</taxon>
    </lineage>
</organism>
<accession>A0A7C4RWM0</accession>
<reference evidence="2" key="1">
    <citation type="journal article" date="2020" name="mSystems">
        <title>Genome- and Community-Level Interaction Insights into Carbon Utilization and Element Cycling Functions of Hydrothermarchaeota in Hydrothermal Sediment.</title>
        <authorList>
            <person name="Zhou Z."/>
            <person name="Liu Y."/>
            <person name="Xu W."/>
            <person name="Pan J."/>
            <person name="Luo Z.H."/>
            <person name="Li M."/>
        </authorList>
    </citation>
    <scope>NUCLEOTIDE SEQUENCE [LARGE SCALE GENOMIC DNA]</scope>
    <source>
        <strain evidence="2">SpSt-609</strain>
    </source>
</reference>
<evidence type="ECO:0000256" key="1">
    <source>
        <dbReference type="SAM" id="Phobius"/>
    </source>
</evidence>
<protein>
    <submittedName>
        <fullName evidence="2">Uncharacterized protein</fullName>
    </submittedName>
</protein>
<keyword evidence="1" id="KW-0812">Transmembrane</keyword>
<comment type="caution">
    <text evidence="2">The sequence shown here is derived from an EMBL/GenBank/DDBJ whole genome shotgun (WGS) entry which is preliminary data.</text>
</comment>
<sequence>MESSRIIIKLQLGIYFIIFMSTILYGLTLGVGTDLKFGNSIFGLYNGFGGAVQIAAEFSVTHENPQVSLNISLLARNDRYFRDPFTDSYYGGFYFDFGNSCLTLRMSPFSISVGKGYLGDLVESSYPLFASSTHLPRNFFELKYEDERFLYISRWLELTNLRDEHKPSEERFRGANFKSYVLKAGAFRFGYEEANIYVGKNFDFEFFANPVPGFFIQYVKDAGRPYPEGIGECNFIMGFCADFKTSDFYLYSQILIDDINMNRFLKPSEFQNPDKIAWSFGASFNTEVGRLAIHHAGATKYTFQPSGESGNNRFYGYTIYNDFQYKQQDGKDMILPLEFLYVGYKYGENNLAFNVEYVPKDLFGVRQAKFNFEYVVLGERSPINAWGELSTPPAGTHLLDDPVLEHRLNLEIYVPWKVLDWLELKLSGQFGYVWNRSVLVNVESDNVKRPLLRPQLGNNTALVSFSLSTNVKLNW</sequence>
<proteinExistence type="predicted"/>
<dbReference type="AlphaFoldDB" id="A0A7C4RWM0"/>
<gene>
    <name evidence="2" type="ORF">ENT77_07150</name>
</gene>
<dbReference type="EMBL" id="DSZY01000031">
    <property type="protein sequence ID" value="HGU40959.1"/>
    <property type="molecule type" value="Genomic_DNA"/>
</dbReference>
<keyword evidence="1" id="KW-1133">Transmembrane helix</keyword>
<feature type="transmembrane region" description="Helical" evidence="1">
    <location>
        <begin position="12"/>
        <end position="32"/>
    </location>
</feature>
<keyword evidence="1" id="KW-0472">Membrane</keyword>
<name>A0A7C4RWM0_9BACT</name>
<evidence type="ECO:0000313" key="2">
    <source>
        <dbReference type="EMBL" id="HGU40959.1"/>
    </source>
</evidence>